<dbReference type="AlphaFoldDB" id="A0A0R3PTQ1"/>
<proteinExistence type="predicted"/>
<organism evidence="3">
    <name type="scientific">Angiostrongylus costaricensis</name>
    <name type="common">Nematode worm</name>
    <dbReference type="NCBI Taxonomy" id="334426"/>
    <lineage>
        <taxon>Eukaryota</taxon>
        <taxon>Metazoa</taxon>
        <taxon>Ecdysozoa</taxon>
        <taxon>Nematoda</taxon>
        <taxon>Chromadorea</taxon>
        <taxon>Rhabditida</taxon>
        <taxon>Rhabditina</taxon>
        <taxon>Rhabditomorpha</taxon>
        <taxon>Strongyloidea</taxon>
        <taxon>Metastrongylidae</taxon>
        <taxon>Angiostrongylus</taxon>
    </lineage>
</organism>
<evidence type="ECO:0000313" key="2">
    <source>
        <dbReference type="Proteomes" id="UP000267027"/>
    </source>
</evidence>
<evidence type="ECO:0000313" key="1">
    <source>
        <dbReference type="EMBL" id="VDM60770.1"/>
    </source>
</evidence>
<evidence type="ECO:0000313" key="3">
    <source>
        <dbReference type="WBParaSite" id="ACOC_0000918401-mRNA-1"/>
    </source>
</evidence>
<keyword evidence="2" id="KW-1185">Reference proteome</keyword>
<name>A0A0R3PTQ1_ANGCS</name>
<dbReference type="WBParaSite" id="ACOC_0000918401-mRNA-1">
    <property type="protein sequence ID" value="ACOC_0000918401-mRNA-1"/>
    <property type="gene ID" value="ACOC_0000918401"/>
</dbReference>
<sequence>MFCIVLQWDGVTSVWKWDERYDSVRSCQTNRRTAEDSCDESYKPVSKRRKGVQRKKFARQWPAATAGKHCSTTISHVNELFYSF</sequence>
<dbReference type="STRING" id="334426.A0A0R3PTQ1"/>
<accession>A0A0R3PTQ1</accession>
<dbReference type="Proteomes" id="UP000267027">
    <property type="component" value="Unassembled WGS sequence"/>
</dbReference>
<reference evidence="1 2" key="2">
    <citation type="submission" date="2018-11" db="EMBL/GenBank/DDBJ databases">
        <authorList>
            <consortium name="Pathogen Informatics"/>
        </authorList>
    </citation>
    <scope>NUCLEOTIDE SEQUENCE [LARGE SCALE GENOMIC DNA]</scope>
    <source>
        <strain evidence="1 2">Costa Rica</strain>
    </source>
</reference>
<gene>
    <name evidence="1" type="ORF">ACOC_LOCUS9185</name>
</gene>
<dbReference type="EMBL" id="UYYA01004258">
    <property type="protein sequence ID" value="VDM60770.1"/>
    <property type="molecule type" value="Genomic_DNA"/>
</dbReference>
<reference evidence="3" key="1">
    <citation type="submission" date="2017-02" db="UniProtKB">
        <authorList>
            <consortium name="WormBaseParasite"/>
        </authorList>
    </citation>
    <scope>IDENTIFICATION</scope>
</reference>
<protein>
    <submittedName>
        <fullName evidence="3">Secreted protein</fullName>
    </submittedName>
</protein>